<dbReference type="InterPro" id="IPR044821">
    <property type="entry name" value="At1g28695/At4g15970-like"/>
</dbReference>
<feature type="region of interest" description="Disordered" evidence="1">
    <location>
        <begin position="90"/>
        <end position="111"/>
    </location>
</feature>
<comment type="caution">
    <text evidence="4">The sequence shown here is derived from an EMBL/GenBank/DDBJ whole genome shotgun (WGS) entry which is preliminary data.</text>
</comment>
<keyword evidence="2" id="KW-0472">Membrane</keyword>
<dbReference type="Proteomes" id="UP000823388">
    <property type="component" value="Chromosome 5K"/>
</dbReference>
<proteinExistence type="predicted"/>
<evidence type="ECO:0000256" key="2">
    <source>
        <dbReference type="SAM" id="Phobius"/>
    </source>
</evidence>
<dbReference type="AlphaFoldDB" id="A0A8T0T035"/>
<dbReference type="EMBL" id="CM029045">
    <property type="protein sequence ID" value="KAG2602968.1"/>
    <property type="molecule type" value="Genomic_DNA"/>
</dbReference>
<gene>
    <name evidence="4" type="ORF">PVAP13_5KG729864</name>
</gene>
<reference evidence="4" key="1">
    <citation type="submission" date="2020-05" db="EMBL/GenBank/DDBJ databases">
        <title>WGS assembly of Panicum virgatum.</title>
        <authorList>
            <person name="Lovell J.T."/>
            <person name="Jenkins J."/>
            <person name="Shu S."/>
            <person name="Juenger T.E."/>
            <person name="Schmutz J."/>
        </authorList>
    </citation>
    <scope>NUCLEOTIDE SEQUENCE</scope>
    <source>
        <strain evidence="4">AP13</strain>
    </source>
</reference>
<keyword evidence="5" id="KW-1185">Reference proteome</keyword>
<evidence type="ECO:0000313" key="4">
    <source>
        <dbReference type="EMBL" id="KAG2602968.1"/>
    </source>
</evidence>
<sequence length="403" mass="44842">MTTLSVFMLLRRPLRLPPFAGSRRRADTQMGSMSKPSGLGHFGSFLLGALLPTALLFFLASDRVGERLTSSISSIGNGYLLNSPARQANLTSDGGSASAPAGDEEEEEQDRFPGLAELLPRVAMADRTVIVTSVNDAWAAPGSLLDLFRESFRNGEGIEHLLNHTLIVAVDAGGFDRCRAVHPHCYRLEVKSANVSAANRFLSKGYLEIVWAKLSLQQRVLELGYNYLFTDVDVMWLRDPFRHINLYADVTMSCDRFSGEPESLKNSPNTGFYYVKSTERTVAMVRYWRAARPRFPPHHDQKILDNIKSELVGELGVRIAFLDTALFGTFCEFRDGIDGRVCTMHANCCIGLDNKVRELRGVVAAWKNYTALPPAEKEAGKARWPYPTRCRAARRAKPAPIKN</sequence>
<evidence type="ECO:0000259" key="3">
    <source>
        <dbReference type="Pfam" id="PF03407"/>
    </source>
</evidence>
<feature type="domain" description="Nucleotide-diphospho-sugar transferase" evidence="3">
    <location>
        <begin position="160"/>
        <end position="359"/>
    </location>
</feature>
<dbReference type="Pfam" id="PF03407">
    <property type="entry name" value="Nucleotid_trans"/>
    <property type="match status" value="1"/>
</dbReference>
<keyword evidence="2" id="KW-1133">Transmembrane helix</keyword>
<protein>
    <recommendedName>
        <fullName evidence="3">Nucleotide-diphospho-sugar transferase domain-containing protein</fullName>
    </recommendedName>
</protein>
<keyword evidence="2" id="KW-0812">Transmembrane</keyword>
<feature type="transmembrane region" description="Helical" evidence="2">
    <location>
        <begin position="39"/>
        <end position="60"/>
    </location>
</feature>
<name>A0A8T0T035_PANVG</name>
<dbReference type="InterPro" id="IPR005069">
    <property type="entry name" value="Nucl-diP-sugar_transferase"/>
</dbReference>
<evidence type="ECO:0000313" key="5">
    <source>
        <dbReference type="Proteomes" id="UP000823388"/>
    </source>
</evidence>
<dbReference type="PANTHER" id="PTHR46038">
    <property type="entry name" value="EXPRESSED PROTEIN-RELATED"/>
    <property type="match status" value="1"/>
</dbReference>
<accession>A0A8T0T035</accession>
<organism evidence="4 5">
    <name type="scientific">Panicum virgatum</name>
    <name type="common">Blackwell switchgrass</name>
    <dbReference type="NCBI Taxonomy" id="38727"/>
    <lineage>
        <taxon>Eukaryota</taxon>
        <taxon>Viridiplantae</taxon>
        <taxon>Streptophyta</taxon>
        <taxon>Embryophyta</taxon>
        <taxon>Tracheophyta</taxon>
        <taxon>Spermatophyta</taxon>
        <taxon>Magnoliopsida</taxon>
        <taxon>Liliopsida</taxon>
        <taxon>Poales</taxon>
        <taxon>Poaceae</taxon>
        <taxon>PACMAD clade</taxon>
        <taxon>Panicoideae</taxon>
        <taxon>Panicodae</taxon>
        <taxon>Paniceae</taxon>
        <taxon>Panicinae</taxon>
        <taxon>Panicum</taxon>
        <taxon>Panicum sect. Hiantes</taxon>
    </lineage>
</organism>
<evidence type="ECO:0000256" key="1">
    <source>
        <dbReference type="SAM" id="MobiDB-lite"/>
    </source>
</evidence>
<dbReference type="PANTHER" id="PTHR46038:SF45">
    <property type="entry name" value="NUCLEOTIDE-DIPHOSPHO-SUGAR TRANSFERASE DOMAIN-CONTAINING PROTEIN"/>
    <property type="match status" value="1"/>
</dbReference>